<organism evidence="4 5">
    <name type="scientific">Brevundimonas kwangchunensis</name>
    <dbReference type="NCBI Taxonomy" id="322163"/>
    <lineage>
        <taxon>Bacteria</taxon>
        <taxon>Pseudomonadati</taxon>
        <taxon>Pseudomonadota</taxon>
        <taxon>Alphaproteobacteria</taxon>
        <taxon>Caulobacterales</taxon>
        <taxon>Caulobacteraceae</taxon>
        <taxon>Brevundimonas</taxon>
    </lineage>
</organism>
<evidence type="ECO:0000256" key="1">
    <source>
        <dbReference type="ARBA" id="ARBA00023015"/>
    </source>
</evidence>
<name>A0ABN1GLF5_9CAUL</name>
<reference evidence="4 5" key="1">
    <citation type="journal article" date="2019" name="Int. J. Syst. Evol. Microbiol.">
        <title>The Global Catalogue of Microorganisms (GCM) 10K type strain sequencing project: providing services to taxonomists for standard genome sequencing and annotation.</title>
        <authorList>
            <consortium name="The Broad Institute Genomics Platform"/>
            <consortium name="The Broad Institute Genome Sequencing Center for Infectious Disease"/>
            <person name="Wu L."/>
            <person name="Ma J."/>
        </authorList>
    </citation>
    <scope>NUCLEOTIDE SEQUENCE [LARGE SCALE GENOMIC DNA]</scope>
    <source>
        <strain evidence="4 5">JCM 12928</strain>
    </source>
</reference>
<feature type="domain" description="HTH araC/xylS-type" evidence="3">
    <location>
        <begin position="193"/>
        <end position="291"/>
    </location>
</feature>
<dbReference type="PANTHER" id="PTHR43436:SF1">
    <property type="entry name" value="TRANSCRIPTIONAL REGULATORY PROTEIN"/>
    <property type="match status" value="1"/>
</dbReference>
<dbReference type="Gene3D" id="1.10.10.60">
    <property type="entry name" value="Homeodomain-like"/>
    <property type="match status" value="2"/>
</dbReference>
<keyword evidence="2" id="KW-0804">Transcription</keyword>
<dbReference type="Pfam" id="PF06719">
    <property type="entry name" value="AraC_N"/>
    <property type="match status" value="1"/>
</dbReference>
<dbReference type="InterPro" id="IPR009057">
    <property type="entry name" value="Homeodomain-like_sf"/>
</dbReference>
<dbReference type="SMART" id="SM00342">
    <property type="entry name" value="HTH_ARAC"/>
    <property type="match status" value="1"/>
</dbReference>
<gene>
    <name evidence="4" type="ORF">GCM10009422_06140</name>
</gene>
<evidence type="ECO:0000256" key="2">
    <source>
        <dbReference type="ARBA" id="ARBA00023163"/>
    </source>
</evidence>
<evidence type="ECO:0000313" key="4">
    <source>
        <dbReference type="EMBL" id="GAA0613944.1"/>
    </source>
</evidence>
<dbReference type="PANTHER" id="PTHR43436">
    <property type="entry name" value="ARAC-FAMILY TRANSCRIPTIONAL REGULATOR"/>
    <property type="match status" value="1"/>
</dbReference>
<dbReference type="EMBL" id="BAAAGA010000001">
    <property type="protein sequence ID" value="GAA0613944.1"/>
    <property type="molecule type" value="Genomic_DNA"/>
</dbReference>
<keyword evidence="1" id="KW-0805">Transcription regulation</keyword>
<dbReference type="SUPFAM" id="SSF46689">
    <property type="entry name" value="Homeodomain-like"/>
    <property type="match status" value="2"/>
</dbReference>
<dbReference type="Proteomes" id="UP001501352">
    <property type="component" value="Unassembled WGS sequence"/>
</dbReference>
<protein>
    <submittedName>
        <fullName evidence="4">AraC family transcriptional regulator N-terminal domain-containing protein</fullName>
    </submittedName>
</protein>
<dbReference type="Pfam" id="PF12833">
    <property type="entry name" value="HTH_18"/>
    <property type="match status" value="1"/>
</dbReference>
<proteinExistence type="predicted"/>
<sequence>MTRSLAQTITDVMDAHQIDSGALFTRVPGLRLLRSKDRVAPHNMTYRPSLCMVAQGAKQVMVGDRTVTYGDMQALVVTVEVPVLSQIVDASPERPYLAATLELDADIILDLVSRLDTASYATGKPGFGMIVKDMDETITGAMLRLLDTVGRPEAVEILAPGVLREIAYWMLTGPAGANVARMVLPDGQPLRIARAVHHLRDNFDAPLSVAQLAAVAGMSPSSFHQHFKTMTSMSPLQYQKQMRLLEARRRMVSEGERAAEAGFSVGYESASQFSREYARLFGVPPRRDALQARAVLPTAIDA</sequence>
<dbReference type="PROSITE" id="PS01124">
    <property type="entry name" value="HTH_ARAC_FAMILY_2"/>
    <property type="match status" value="1"/>
</dbReference>
<dbReference type="RefSeq" id="WP_343790199.1">
    <property type="nucleotide sequence ID" value="NZ_BAAAGA010000001.1"/>
</dbReference>
<accession>A0ABN1GLF5</accession>
<keyword evidence="5" id="KW-1185">Reference proteome</keyword>
<evidence type="ECO:0000313" key="5">
    <source>
        <dbReference type="Proteomes" id="UP001501352"/>
    </source>
</evidence>
<comment type="caution">
    <text evidence="4">The sequence shown here is derived from an EMBL/GenBank/DDBJ whole genome shotgun (WGS) entry which is preliminary data.</text>
</comment>
<dbReference type="InterPro" id="IPR009594">
    <property type="entry name" value="Tscrpt_reg_HTH_AraC_N"/>
</dbReference>
<evidence type="ECO:0000259" key="3">
    <source>
        <dbReference type="PROSITE" id="PS01124"/>
    </source>
</evidence>
<dbReference type="InterPro" id="IPR018060">
    <property type="entry name" value="HTH_AraC"/>
</dbReference>